<feature type="region of interest" description="Disordered" evidence="1">
    <location>
        <begin position="212"/>
        <end position="297"/>
    </location>
</feature>
<evidence type="ECO:0000313" key="3">
    <source>
        <dbReference type="Proteomes" id="UP000002402"/>
    </source>
</evidence>
<dbReference type="AlphaFoldDB" id="Q1D2X8"/>
<dbReference type="Proteomes" id="UP000002402">
    <property type="component" value="Chromosome"/>
</dbReference>
<sequence>MVTQRAGAHGLGNERRANPHVRGSWPWGLHPSIRDYRPRISWAWAKAAICWALKRPSAMSPTVFAPVRTVSTMSASLPTVPALPNIEATPPSGPPATMASPLSMNLSTNGLASWPMPKGILSSRPPIMLLRGPVMALIALSTRPDTWLSALPILPAMPPMLFARPPTALPMPPSALPIPPSAPAIPPAALPAALAAPAAALRPALLAPFEPRLPFEPPAPPTDMGETSMKGGECTDCRGAWEKVASNPPKRDQARPWGRAGGASGWSPRPPSRAPGPHPPGVTACSRRPASLRSRCNRTWAGQCPARHWRRR</sequence>
<accession>Q1D2X8</accession>
<organism evidence="2 3">
    <name type="scientific">Myxococcus xanthus (strain DK1622)</name>
    <dbReference type="NCBI Taxonomy" id="246197"/>
    <lineage>
        <taxon>Bacteria</taxon>
        <taxon>Pseudomonadati</taxon>
        <taxon>Myxococcota</taxon>
        <taxon>Myxococcia</taxon>
        <taxon>Myxococcales</taxon>
        <taxon>Cystobacterineae</taxon>
        <taxon>Myxococcaceae</taxon>
        <taxon>Myxococcus</taxon>
    </lineage>
</organism>
<proteinExistence type="predicted"/>
<name>Q1D2X8_MYXXD</name>
<evidence type="ECO:0000256" key="1">
    <source>
        <dbReference type="SAM" id="MobiDB-lite"/>
    </source>
</evidence>
<dbReference type="HOGENOM" id="CLU_890882_0_0_7"/>
<dbReference type="EMBL" id="CP000113">
    <property type="protein sequence ID" value="ABF88365.1"/>
    <property type="molecule type" value="Genomic_DNA"/>
</dbReference>
<feature type="compositionally biased region" description="Pro residues" evidence="1">
    <location>
        <begin position="268"/>
        <end position="280"/>
    </location>
</feature>
<evidence type="ECO:0000313" key="2">
    <source>
        <dbReference type="EMBL" id="ABF88365.1"/>
    </source>
</evidence>
<dbReference type="KEGG" id="mxa:MXAN_4834"/>
<dbReference type="EnsemblBacteria" id="ABF88365">
    <property type="protein sequence ID" value="ABF88365"/>
    <property type="gene ID" value="MXAN_4834"/>
</dbReference>
<keyword evidence="3" id="KW-1185">Reference proteome</keyword>
<reference evidence="2 3" key="1">
    <citation type="journal article" date="2006" name="Proc. Natl. Acad. Sci. U.S.A.">
        <title>Evolution of sensory complexity recorded in a myxobacterial genome.</title>
        <authorList>
            <person name="Goldman B.S."/>
            <person name="Nierman W.C."/>
            <person name="Kaiser D."/>
            <person name="Slater S.C."/>
            <person name="Durkin A.S."/>
            <person name="Eisen J.A."/>
            <person name="Ronning C.M."/>
            <person name="Barbazuk W.B."/>
            <person name="Blanchard M."/>
            <person name="Field C."/>
            <person name="Halling C."/>
            <person name="Hinkle G."/>
            <person name="Iartchuk O."/>
            <person name="Kim H.S."/>
            <person name="Mackenzie C."/>
            <person name="Madupu R."/>
            <person name="Miller N."/>
            <person name="Shvartsbeyn A."/>
            <person name="Sullivan S.A."/>
            <person name="Vaudin M."/>
            <person name="Wiegand R."/>
            <person name="Kaplan H.B."/>
        </authorList>
    </citation>
    <scope>NUCLEOTIDE SEQUENCE [LARGE SCALE GENOMIC DNA]</scope>
    <source>
        <strain evidence="3">DK1622</strain>
    </source>
</reference>
<gene>
    <name evidence="2" type="ordered locus">MXAN_4834</name>
</gene>
<protein>
    <submittedName>
        <fullName evidence="2">Uncharacterized protein</fullName>
    </submittedName>
</protein>
<feature type="region of interest" description="Disordered" evidence="1">
    <location>
        <begin position="1"/>
        <end position="23"/>
    </location>
</feature>